<proteinExistence type="predicted"/>
<evidence type="ECO:0000313" key="2">
    <source>
        <dbReference type="Proteomes" id="UP000054783"/>
    </source>
</evidence>
<name>A0A0V0YKI6_9BILA</name>
<comment type="caution">
    <text evidence="1">The sequence shown here is derived from an EMBL/GenBank/DDBJ whole genome shotgun (WGS) entry which is preliminary data.</text>
</comment>
<protein>
    <submittedName>
        <fullName evidence="1">Uncharacterized protein</fullName>
    </submittedName>
</protein>
<keyword evidence="2" id="KW-1185">Reference proteome</keyword>
<dbReference type="EMBL" id="JYDQ01004314">
    <property type="protein sequence ID" value="KRY00552.1"/>
    <property type="molecule type" value="Genomic_DNA"/>
</dbReference>
<accession>A0A0V0YKI6</accession>
<evidence type="ECO:0000313" key="1">
    <source>
        <dbReference type="EMBL" id="KRY00552.1"/>
    </source>
</evidence>
<gene>
    <name evidence="1" type="ORF">T12_8048</name>
</gene>
<dbReference type="AlphaFoldDB" id="A0A0V0YKI6"/>
<sequence>MTSSTSTLICEVVKESSTFNAAVERVGYVFCTDAKTVLISYDQNSF</sequence>
<reference evidence="1 2" key="1">
    <citation type="submission" date="2015-01" db="EMBL/GenBank/DDBJ databases">
        <title>Evolution of Trichinella species and genotypes.</title>
        <authorList>
            <person name="Korhonen P.K."/>
            <person name="Edoardo P."/>
            <person name="Giuseppe L.R."/>
            <person name="Gasser R.B."/>
        </authorList>
    </citation>
    <scope>NUCLEOTIDE SEQUENCE [LARGE SCALE GENOMIC DNA]</scope>
    <source>
        <strain evidence="1">ISS2496</strain>
    </source>
</reference>
<dbReference type="Proteomes" id="UP000054783">
    <property type="component" value="Unassembled WGS sequence"/>
</dbReference>
<organism evidence="1 2">
    <name type="scientific">Trichinella patagoniensis</name>
    <dbReference type="NCBI Taxonomy" id="990121"/>
    <lineage>
        <taxon>Eukaryota</taxon>
        <taxon>Metazoa</taxon>
        <taxon>Ecdysozoa</taxon>
        <taxon>Nematoda</taxon>
        <taxon>Enoplea</taxon>
        <taxon>Dorylaimia</taxon>
        <taxon>Trichinellida</taxon>
        <taxon>Trichinellidae</taxon>
        <taxon>Trichinella</taxon>
    </lineage>
</organism>